<proteinExistence type="predicted"/>
<evidence type="ECO:0000256" key="7">
    <source>
        <dbReference type="ARBA" id="ARBA00022801"/>
    </source>
</evidence>
<dbReference type="PROSITE" id="PS00135">
    <property type="entry name" value="TRYPSIN_SER"/>
    <property type="match status" value="1"/>
</dbReference>
<evidence type="ECO:0000256" key="3">
    <source>
        <dbReference type="ARBA" id="ARBA00022542"/>
    </source>
</evidence>
<dbReference type="Pfam" id="PF00089">
    <property type="entry name" value="Trypsin"/>
    <property type="match status" value="3"/>
</dbReference>
<evidence type="ECO:0000256" key="10">
    <source>
        <dbReference type="ARBA" id="ARBA00023136"/>
    </source>
</evidence>
<feature type="chain" id="PRO_5026982181" description="Azurocidin" evidence="19">
    <location>
        <begin position="20"/>
        <end position="456"/>
    </location>
</feature>
<dbReference type="PROSITE" id="PS50240">
    <property type="entry name" value="TRYPSIN_DOM"/>
    <property type="match status" value="2"/>
</dbReference>
<dbReference type="PRINTS" id="PR00722">
    <property type="entry name" value="CHYMOTRYPSIN"/>
</dbReference>
<evidence type="ECO:0000256" key="4">
    <source>
        <dbReference type="ARBA" id="ARBA00022670"/>
    </source>
</evidence>
<evidence type="ECO:0000256" key="18">
    <source>
        <dbReference type="RuleBase" id="RU363034"/>
    </source>
</evidence>
<evidence type="ECO:0000256" key="11">
    <source>
        <dbReference type="ARBA" id="ARBA00023145"/>
    </source>
</evidence>
<dbReference type="GO" id="GO:0006935">
    <property type="term" value="P:chemotaxis"/>
    <property type="evidence" value="ECO:0007669"/>
    <property type="project" value="UniProtKB-KW"/>
</dbReference>
<comment type="subcellular location">
    <subcellularLocation>
        <location evidence="14">Cytoplasmic granule membrane</location>
        <topology evidence="14">Peripheral membrane protein</topology>
        <orientation evidence="14">Cytoplasmic side</orientation>
    </subcellularLocation>
</comment>
<dbReference type="AlphaFoldDB" id="A0A6J3RB09"/>
<evidence type="ECO:0000313" key="22">
    <source>
        <dbReference type="RefSeq" id="XP_033711008.1"/>
    </source>
</evidence>
<keyword evidence="9" id="KW-0044">Antibiotic</keyword>
<dbReference type="Gene3D" id="2.40.10.10">
    <property type="entry name" value="Trypsin-like serine proteases"/>
    <property type="match status" value="4"/>
</dbReference>
<evidence type="ECO:0000256" key="9">
    <source>
        <dbReference type="ARBA" id="ARBA00023022"/>
    </source>
</evidence>
<gene>
    <name evidence="22" type="primary">AZU1</name>
</gene>
<evidence type="ECO:0000256" key="19">
    <source>
        <dbReference type="SAM" id="SignalP"/>
    </source>
</evidence>
<dbReference type="InParanoid" id="A0A6J3RB09"/>
<evidence type="ECO:0000256" key="1">
    <source>
        <dbReference type="ARBA" id="ARBA00022500"/>
    </source>
</evidence>
<feature type="domain" description="Peptidase S1" evidence="20">
    <location>
        <begin position="27"/>
        <end position="244"/>
    </location>
</feature>
<keyword evidence="3" id="KW-0721">Serine protease homolog</keyword>
<evidence type="ECO:0000256" key="5">
    <source>
        <dbReference type="ARBA" id="ARBA00022674"/>
    </source>
</evidence>
<dbReference type="InterPro" id="IPR050850">
    <property type="entry name" value="Peptidase_S1_Elastase_sf"/>
</dbReference>
<sequence length="456" mass="49371">MTALRLLGLLASLLATSRAGSAPLADIVGGREARRQEFPFLASIQTQGRHFCGGALIHPGFILTAASCFQSRNTGTATVVLGAHNLRRRERSRQTFSIRSISENGYNPQENLNDVLLLQLDRQANLTSSTVAVVPLPPQNATVEAGTNCQVAGWGARRQRGRLSRVPRVVNVTVTPSDQCRPNNVCTGVLTRQGGICLGDGGTPLICDGLAHGVASWSRGPCGRGPDFFARVALFRDWIDSVINQPVGCVARAAEIVDGREAQPHSRPYMASLELFPSNHFCGGTLIHPRFVLTAAHCLNNVEAHSLQTSEPTEQRFSISRLFENNYDPQEKPNDVLLLQLDRPATLNPQVAVAQLPQQNQLLPHGTQCLAELNVTVVTFLCRPQNVCTFVPRRSAGICFGDSGGPLICEGVIQGMDSFVIQGCATRQYPDFFARVSLYVDWIRSVLSNAGGEDGP</sequence>
<dbReference type="PROSITE" id="PS00134">
    <property type="entry name" value="TRYPSIN_HIS"/>
    <property type="match status" value="1"/>
</dbReference>
<evidence type="ECO:0000313" key="21">
    <source>
        <dbReference type="Proteomes" id="UP000245320"/>
    </source>
</evidence>
<keyword evidence="4 18" id="KW-0645">Protease</keyword>
<evidence type="ECO:0000256" key="16">
    <source>
        <dbReference type="ARBA" id="ARBA00075632"/>
    </source>
</evidence>
<keyword evidence="6 19" id="KW-0732">Signal</keyword>
<protein>
    <recommendedName>
        <fullName evidence="15">Azurocidin</fullName>
    </recommendedName>
    <alternativeName>
        <fullName evidence="17">Cationic antimicrobial protein CAP37</fullName>
    </alternativeName>
    <alternativeName>
        <fullName evidence="16">Heparin-binding protein</fullName>
    </alternativeName>
</protein>
<keyword evidence="5" id="KW-0358">Heparin-binding</keyword>
<keyword evidence="7 18" id="KW-0378">Hydrolase</keyword>
<keyword evidence="21" id="KW-1185">Reference proteome</keyword>
<feature type="domain" description="Peptidase S1" evidence="20">
    <location>
        <begin position="256"/>
        <end position="448"/>
    </location>
</feature>
<keyword evidence="10" id="KW-0472">Membrane</keyword>
<dbReference type="GO" id="GO:0042742">
    <property type="term" value="P:defense response to bacterium"/>
    <property type="evidence" value="ECO:0007669"/>
    <property type="project" value="UniProtKB-KW"/>
</dbReference>
<reference evidence="22" key="1">
    <citation type="submission" date="2025-08" db="UniProtKB">
        <authorList>
            <consortium name="RefSeq"/>
        </authorList>
    </citation>
    <scope>IDENTIFICATION</scope>
    <source>
        <tissue evidence="22">Spleen</tissue>
    </source>
</reference>
<dbReference type="GO" id="GO:0005615">
    <property type="term" value="C:extracellular space"/>
    <property type="evidence" value="ECO:0007669"/>
    <property type="project" value="TreeGrafter"/>
</dbReference>
<evidence type="ECO:0000256" key="15">
    <source>
        <dbReference type="ARBA" id="ARBA00069859"/>
    </source>
</evidence>
<evidence type="ECO:0000256" key="14">
    <source>
        <dbReference type="ARBA" id="ARBA00060415"/>
    </source>
</evidence>
<name>A0A6J3RB09_TURTR</name>
<dbReference type="InterPro" id="IPR001254">
    <property type="entry name" value="Trypsin_dom"/>
</dbReference>
<dbReference type="InterPro" id="IPR009003">
    <property type="entry name" value="Peptidase_S1_PA"/>
</dbReference>
<keyword evidence="2" id="KW-0929">Antimicrobial</keyword>
<evidence type="ECO:0000256" key="8">
    <source>
        <dbReference type="ARBA" id="ARBA00022825"/>
    </source>
</evidence>
<dbReference type="PANTHER" id="PTHR24257:SF15">
    <property type="entry name" value="MYELOBLASTIN"/>
    <property type="match status" value="1"/>
</dbReference>
<dbReference type="CTD" id="566"/>
<keyword evidence="11" id="KW-0865">Zymogen</keyword>
<evidence type="ECO:0000256" key="2">
    <source>
        <dbReference type="ARBA" id="ARBA00022529"/>
    </source>
</evidence>
<dbReference type="SMART" id="SM00020">
    <property type="entry name" value="Tryp_SPc"/>
    <property type="match status" value="2"/>
</dbReference>
<dbReference type="Proteomes" id="UP000245320">
    <property type="component" value="Chromosome 3"/>
</dbReference>
<keyword evidence="8 18" id="KW-0720">Serine protease</keyword>
<dbReference type="GO" id="GO:0006508">
    <property type="term" value="P:proteolysis"/>
    <property type="evidence" value="ECO:0007669"/>
    <property type="project" value="UniProtKB-KW"/>
</dbReference>
<evidence type="ECO:0000259" key="20">
    <source>
        <dbReference type="PROSITE" id="PS50240"/>
    </source>
</evidence>
<feature type="signal peptide" evidence="19">
    <location>
        <begin position="1"/>
        <end position="19"/>
    </location>
</feature>
<dbReference type="GO" id="GO:0008201">
    <property type="term" value="F:heparin binding"/>
    <property type="evidence" value="ECO:0007669"/>
    <property type="project" value="UniProtKB-KW"/>
</dbReference>
<dbReference type="InterPro" id="IPR018114">
    <property type="entry name" value="TRYPSIN_HIS"/>
</dbReference>
<dbReference type="GO" id="GO:0004252">
    <property type="term" value="F:serine-type endopeptidase activity"/>
    <property type="evidence" value="ECO:0007669"/>
    <property type="project" value="InterPro"/>
</dbReference>
<dbReference type="OrthoDB" id="8440449at2759"/>
<organism evidence="21 22">
    <name type="scientific">Tursiops truncatus</name>
    <name type="common">Atlantic bottle-nosed dolphin</name>
    <name type="synonym">Delphinus truncatus</name>
    <dbReference type="NCBI Taxonomy" id="9739"/>
    <lineage>
        <taxon>Eukaryota</taxon>
        <taxon>Metazoa</taxon>
        <taxon>Chordata</taxon>
        <taxon>Craniata</taxon>
        <taxon>Vertebrata</taxon>
        <taxon>Euteleostomi</taxon>
        <taxon>Mammalia</taxon>
        <taxon>Eutheria</taxon>
        <taxon>Laurasiatheria</taxon>
        <taxon>Artiodactyla</taxon>
        <taxon>Whippomorpha</taxon>
        <taxon>Cetacea</taxon>
        <taxon>Odontoceti</taxon>
        <taxon>Delphinidae</taxon>
        <taxon>Tursiops</taxon>
    </lineage>
</organism>
<evidence type="ECO:0000256" key="17">
    <source>
        <dbReference type="ARBA" id="ARBA00080606"/>
    </source>
</evidence>
<dbReference type="InterPro" id="IPR001314">
    <property type="entry name" value="Peptidase_S1A"/>
</dbReference>
<evidence type="ECO:0000256" key="13">
    <source>
        <dbReference type="ARBA" id="ARBA00023180"/>
    </source>
</evidence>
<accession>A0A6J3RB09</accession>
<dbReference type="InterPro" id="IPR033116">
    <property type="entry name" value="TRYPSIN_SER"/>
</dbReference>
<keyword evidence="13" id="KW-0325">Glycoprotein</keyword>
<dbReference type="CDD" id="cd00190">
    <property type="entry name" value="Tryp_SPc"/>
    <property type="match status" value="2"/>
</dbReference>
<dbReference type="FunFam" id="2.40.10.10:FF:000475">
    <property type="entry name" value="Azurocidin"/>
    <property type="match status" value="1"/>
</dbReference>
<dbReference type="FunFam" id="2.40.10.10:FF:000372">
    <property type="entry name" value="Myeloblastin"/>
    <property type="match status" value="1"/>
</dbReference>
<keyword evidence="1" id="KW-0145">Chemotaxis</keyword>
<dbReference type="InterPro" id="IPR043504">
    <property type="entry name" value="Peptidase_S1_PA_chymotrypsin"/>
</dbReference>
<dbReference type="RefSeq" id="XP_033711008.1">
    <property type="nucleotide sequence ID" value="XM_033855117.1"/>
</dbReference>
<evidence type="ECO:0000256" key="12">
    <source>
        <dbReference type="ARBA" id="ARBA00023157"/>
    </source>
</evidence>
<dbReference type="PANTHER" id="PTHR24257">
    <property type="entry name" value="CHYMOTRYPSIN-LIKE ELASTASE FAMILY MEMBER"/>
    <property type="match status" value="1"/>
</dbReference>
<dbReference type="SUPFAM" id="SSF50494">
    <property type="entry name" value="Trypsin-like serine proteases"/>
    <property type="match status" value="2"/>
</dbReference>
<evidence type="ECO:0000256" key="6">
    <source>
        <dbReference type="ARBA" id="ARBA00022729"/>
    </source>
</evidence>
<keyword evidence="12" id="KW-1015">Disulfide bond</keyword>
<dbReference type="FunFam" id="2.40.10.10:FF:000005">
    <property type="entry name" value="Serine protease 37"/>
    <property type="match status" value="1"/>
</dbReference>